<sequence length="37" mass="4645">MFLHFKELTSKPLFYLTQINHHLFKNYIVFKIPFLFK</sequence>
<proteinExistence type="predicted"/>
<name>A0A0E9RKK9_ANGAN</name>
<evidence type="ECO:0000313" key="1">
    <source>
        <dbReference type="EMBL" id="JAH28985.1"/>
    </source>
</evidence>
<reference evidence="1" key="2">
    <citation type="journal article" date="2015" name="Fish Shellfish Immunol.">
        <title>Early steps in the European eel (Anguilla anguilla)-Vibrio vulnificus interaction in the gills: Role of the RtxA13 toxin.</title>
        <authorList>
            <person name="Callol A."/>
            <person name="Pajuelo D."/>
            <person name="Ebbesson L."/>
            <person name="Teles M."/>
            <person name="MacKenzie S."/>
            <person name="Amaro C."/>
        </authorList>
    </citation>
    <scope>NUCLEOTIDE SEQUENCE</scope>
</reference>
<organism evidence="1">
    <name type="scientific">Anguilla anguilla</name>
    <name type="common">European freshwater eel</name>
    <name type="synonym">Muraena anguilla</name>
    <dbReference type="NCBI Taxonomy" id="7936"/>
    <lineage>
        <taxon>Eukaryota</taxon>
        <taxon>Metazoa</taxon>
        <taxon>Chordata</taxon>
        <taxon>Craniata</taxon>
        <taxon>Vertebrata</taxon>
        <taxon>Euteleostomi</taxon>
        <taxon>Actinopterygii</taxon>
        <taxon>Neopterygii</taxon>
        <taxon>Teleostei</taxon>
        <taxon>Anguilliformes</taxon>
        <taxon>Anguillidae</taxon>
        <taxon>Anguilla</taxon>
    </lineage>
</organism>
<protein>
    <submittedName>
        <fullName evidence="1">Uncharacterized protein</fullName>
    </submittedName>
</protein>
<accession>A0A0E9RKK9</accession>
<dbReference type="AlphaFoldDB" id="A0A0E9RKK9"/>
<dbReference type="EMBL" id="GBXM01079592">
    <property type="protein sequence ID" value="JAH28985.1"/>
    <property type="molecule type" value="Transcribed_RNA"/>
</dbReference>
<reference evidence="1" key="1">
    <citation type="submission" date="2014-11" db="EMBL/GenBank/DDBJ databases">
        <authorList>
            <person name="Amaro Gonzalez C."/>
        </authorList>
    </citation>
    <scope>NUCLEOTIDE SEQUENCE</scope>
</reference>